<reference evidence="2" key="1">
    <citation type="journal article" date="2020" name="Stud. Mycol.">
        <title>101 Dothideomycetes genomes: a test case for predicting lifestyles and emergence of pathogens.</title>
        <authorList>
            <person name="Haridas S."/>
            <person name="Albert R."/>
            <person name="Binder M."/>
            <person name="Bloem J."/>
            <person name="Labutti K."/>
            <person name="Salamov A."/>
            <person name="Andreopoulos B."/>
            <person name="Baker S."/>
            <person name="Barry K."/>
            <person name="Bills G."/>
            <person name="Bluhm B."/>
            <person name="Cannon C."/>
            <person name="Castanera R."/>
            <person name="Culley D."/>
            <person name="Daum C."/>
            <person name="Ezra D."/>
            <person name="Gonzalez J."/>
            <person name="Henrissat B."/>
            <person name="Kuo A."/>
            <person name="Liang C."/>
            <person name="Lipzen A."/>
            <person name="Lutzoni F."/>
            <person name="Magnuson J."/>
            <person name="Mondo S."/>
            <person name="Nolan M."/>
            <person name="Ohm R."/>
            <person name="Pangilinan J."/>
            <person name="Park H.-J."/>
            <person name="Ramirez L."/>
            <person name="Alfaro M."/>
            <person name="Sun H."/>
            <person name="Tritt A."/>
            <person name="Yoshinaga Y."/>
            <person name="Zwiers L.-H."/>
            <person name="Turgeon B."/>
            <person name="Goodwin S."/>
            <person name="Spatafora J."/>
            <person name="Crous P."/>
            <person name="Grigoriev I."/>
        </authorList>
    </citation>
    <scope>NUCLEOTIDE SEQUENCE</scope>
    <source>
        <strain evidence="2">CBS 116005</strain>
    </source>
</reference>
<gene>
    <name evidence="2" type="ORF">EJ03DRAFT_354231</name>
</gene>
<evidence type="ECO:0008006" key="4">
    <source>
        <dbReference type="Google" id="ProtNLM"/>
    </source>
</evidence>
<feature type="transmembrane region" description="Helical" evidence="1">
    <location>
        <begin position="216"/>
        <end position="236"/>
    </location>
</feature>
<organism evidence="2 3">
    <name type="scientific">Teratosphaeria nubilosa</name>
    <dbReference type="NCBI Taxonomy" id="161662"/>
    <lineage>
        <taxon>Eukaryota</taxon>
        <taxon>Fungi</taxon>
        <taxon>Dikarya</taxon>
        <taxon>Ascomycota</taxon>
        <taxon>Pezizomycotina</taxon>
        <taxon>Dothideomycetes</taxon>
        <taxon>Dothideomycetidae</taxon>
        <taxon>Mycosphaerellales</taxon>
        <taxon>Teratosphaeriaceae</taxon>
        <taxon>Teratosphaeria</taxon>
    </lineage>
</organism>
<keyword evidence="1" id="KW-1133">Transmembrane helix</keyword>
<dbReference type="Proteomes" id="UP000799436">
    <property type="component" value="Unassembled WGS sequence"/>
</dbReference>
<accession>A0A6G1L104</accession>
<protein>
    <recommendedName>
        <fullName evidence="4">Acyltransferase 3 domain-containing protein</fullName>
    </recommendedName>
</protein>
<keyword evidence="1" id="KW-0812">Transmembrane</keyword>
<feature type="transmembrane region" description="Helical" evidence="1">
    <location>
        <begin position="308"/>
        <end position="330"/>
    </location>
</feature>
<dbReference type="OrthoDB" id="3363151at2759"/>
<feature type="transmembrane region" description="Helical" evidence="1">
    <location>
        <begin position="130"/>
        <end position="156"/>
    </location>
</feature>
<keyword evidence="1" id="KW-0472">Membrane</keyword>
<feature type="transmembrane region" description="Helical" evidence="1">
    <location>
        <begin position="57"/>
        <end position="80"/>
    </location>
</feature>
<name>A0A6G1L104_9PEZI</name>
<evidence type="ECO:0000313" key="3">
    <source>
        <dbReference type="Proteomes" id="UP000799436"/>
    </source>
</evidence>
<dbReference type="EMBL" id="ML995877">
    <property type="protein sequence ID" value="KAF2766098.1"/>
    <property type="molecule type" value="Genomic_DNA"/>
</dbReference>
<dbReference type="AlphaFoldDB" id="A0A6G1L104"/>
<feature type="transmembrane region" description="Helical" evidence="1">
    <location>
        <begin position="276"/>
        <end position="296"/>
    </location>
</feature>
<proteinExistence type="predicted"/>
<evidence type="ECO:0000313" key="2">
    <source>
        <dbReference type="EMBL" id="KAF2766098.1"/>
    </source>
</evidence>
<feature type="transmembrane region" description="Helical" evidence="1">
    <location>
        <begin position="176"/>
        <end position="196"/>
    </location>
</feature>
<feature type="transmembrane region" description="Helical" evidence="1">
    <location>
        <begin position="16"/>
        <end position="36"/>
    </location>
</feature>
<keyword evidence="3" id="KW-1185">Reference proteome</keyword>
<feature type="transmembrane region" description="Helical" evidence="1">
    <location>
        <begin position="336"/>
        <end position="364"/>
    </location>
</feature>
<evidence type="ECO:0000256" key="1">
    <source>
        <dbReference type="SAM" id="Phobius"/>
    </source>
</evidence>
<sequence length="381" mass="42558">MDGPAYQKVIRGIFCVLYWNGSLISSSFIMLSMRSIGITYLRKPDSTTYAGSLIRRIVRMTILLSAASGLATAIFSQIHSDQYIDEFNKLLPNTSITAPVQPHGPLAVLNSLFDLFWLTTDFSKQAANAFWPTATLWVPAVSYYEGFTVYVIMVVVPFTRPAWHLQVLALFALGSFWYESWGWYAATGLLLADVAANSRLNELIHRGIPIRDEVHLPAWAISAFMGAAGLGMKYTLVSLPQYTNAEIVVHPFVDLSEQTNKEQFIDMGPYPRLDDWLVITAVLLVIETVAGARHVLAAKPLAWLGERAFALFFAQSIIFWSAGIKLWLYIHNKADFSTAAANVVVLAACVPAVLVLAELFYRLIDVPSQWLARRAYIWLIN</sequence>